<gene>
    <name evidence="2" type="ORF">SAMN05216179_0684</name>
</gene>
<reference evidence="2 3" key="1">
    <citation type="submission" date="2016-11" db="EMBL/GenBank/DDBJ databases">
        <authorList>
            <person name="Jaros S."/>
            <person name="Januszkiewicz K."/>
            <person name="Wedrychowicz H."/>
        </authorList>
    </citation>
    <scope>NUCLEOTIDE SEQUENCE [LARGE SCALE GENOMIC DNA]</scope>
    <source>
        <strain evidence="2 3">CGMCC 1.10681</strain>
    </source>
</reference>
<feature type="transmembrane region" description="Helical" evidence="1">
    <location>
        <begin position="880"/>
        <end position="903"/>
    </location>
</feature>
<keyword evidence="1" id="KW-0812">Transmembrane</keyword>
<evidence type="ECO:0000313" key="3">
    <source>
        <dbReference type="Proteomes" id="UP000184184"/>
    </source>
</evidence>
<evidence type="ECO:0000256" key="1">
    <source>
        <dbReference type="SAM" id="Phobius"/>
    </source>
</evidence>
<feature type="transmembrane region" description="Helical" evidence="1">
    <location>
        <begin position="909"/>
        <end position="931"/>
    </location>
</feature>
<dbReference type="Gene3D" id="3.30.2090.10">
    <property type="entry name" value="Multidrug efflux transporter AcrB TolC docking domain, DN and DC subdomains"/>
    <property type="match status" value="2"/>
</dbReference>
<dbReference type="Gene3D" id="1.20.1640.10">
    <property type="entry name" value="Multidrug efflux transporter AcrB transmembrane domain"/>
    <property type="match status" value="2"/>
</dbReference>
<dbReference type="Gene3D" id="3.30.70.1320">
    <property type="entry name" value="Multidrug efflux transporter AcrB pore domain like"/>
    <property type="match status" value="1"/>
</dbReference>
<name>A0A1M7KGQ4_9BACI</name>
<dbReference type="STRING" id="1027249.SAMN05216179_0684"/>
<feature type="transmembrane region" description="Helical" evidence="1">
    <location>
        <begin position="984"/>
        <end position="1009"/>
    </location>
</feature>
<feature type="transmembrane region" description="Helical" evidence="1">
    <location>
        <begin position="382"/>
        <end position="403"/>
    </location>
</feature>
<dbReference type="Gene3D" id="3.30.70.1440">
    <property type="entry name" value="Multidrug efflux transporter AcrB pore domain"/>
    <property type="match status" value="1"/>
</dbReference>
<feature type="transmembrane region" description="Helical" evidence="1">
    <location>
        <begin position="352"/>
        <end position="370"/>
    </location>
</feature>
<feature type="transmembrane region" description="Helical" evidence="1">
    <location>
        <begin position="424"/>
        <end position="445"/>
    </location>
</feature>
<dbReference type="InterPro" id="IPR001036">
    <property type="entry name" value="Acrflvin-R"/>
</dbReference>
<evidence type="ECO:0000313" key="2">
    <source>
        <dbReference type="EMBL" id="SHM64043.1"/>
    </source>
</evidence>
<feature type="transmembrane region" description="Helical" evidence="1">
    <location>
        <begin position="7"/>
        <end position="27"/>
    </location>
</feature>
<feature type="transmembrane region" description="Helical" evidence="1">
    <location>
        <begin position="451"/>
        <end position="475"/>
    </location>
</feature>
<organism evidence="2 3">
    <name type="scientific">Gracilibacillus kekensis</name>
    <dbReference type="NCBI Taxonomy" id="1027249"/>
    <lineage>
        <taxon>Bacteria</taxon>
        <taxon>Bacillati</taxon>
        <taxon>Bacillota</taxon>
        <taxon>Bacilli</taxon>
        <taxon>Bacillales</taxon>
        <taxon>Bacillaceae</taxon>
        <taxon>Gracilibacillus</taxon>
    </lineage>
</organism>
<dbReference type="Pfam" id="PF00873">
    <property type="entry name" value="ACR_tran"/>
    <property type="match status" value="1"/>
</dbReference>
<dbReference type="AlphaFoldDB" id="A0A1M7KGQ4"/>
<dbReference type="GO" id="GO:0042910">
    <property type="term" value="F:xenobiotic transmembrane transporter activity"/>
    <property type="evidence" value="ECO:0007669"/>
    <property type="project" value="TreeGrafter"/>
</dbReference>
<keyword evidence="3" id="KW-1185">Reference proteome</keyword>
<dbReference type="InterPro" id="IPR027463">
    <property type="entry name" value="AcrB_DN_DC_subdom"/>
</dbReference>
<protein>
    <submittedName>
        <fullName evidence="2">Multidrug efflux pump subunit AcrB</fullName>
    </submittedName>
</protein>
<dbReference type="GO" id="GO:0005886">
    <property type="term" value="C:plasma membrane"/>
    <property type="evidence" value="ECO:0007669"/>
    <property type="project" value="TreeGrafter"/>
</dbReference>
<sequence>METLIKYRKIVWIFVLLFIITGVFTYLQTPKRDIPEIEQNIASVSTVYPSANPEIVEQAITTPIEQKVLKIEGVDQVTSASTNGFSTVTITLDDTNNADAVYSTIRQSVQDAQKDFPDEALSPDVTTDLVTSSVATYHLLSDNREQLFEIREHIDTWKETITAISGVHSISVKGLPEQKVVISLEEEKMSEERIQPNQVIETLQNELSPAALGTEKNEQQNILLNIESIEKLDQLNTIPITSTNEGAINLSDVAAISVENEPLEDMITFQDQAALSLTIFAEDGVNITSLQSQIDEKVTSLTQELPEEVTAERFYSQSTVIDEVYTNLLVSFAISLLAVVVIMILGLPLSSAILVAFAIPISIIVGLIPLPYTGVDLNQISIIGIIVAIGILVDDAIVVNDNIMRRYQLGDAPLEGAKRGVKEVGVSIVTSTLMIVFSFFPLTFLSGSNGAFIRALPIALMGTIIASTLLALTVIPTVQYTRQLAIYRSKKRRIGLLTNFFRWLEDRYANTILPATIKKPWLTVISGVIACILLLLLAIKVPFEFFPAADREEVTLSLTLDEGTSMEETDQFLADIENYITSNVDHINETARYTGGGLPNIFNSGLNRSGDNTGQLVVRVDRDKTSASDFIDQYQQELRNQFPDGEIFLETIVSGPPPSAALELKLQGPELDTLLENATTLKEELNALDSVEIATVNAGTSQPVKTYDIDREFLAKNNIPISQITGTLQLANSGLPLSDIEVENEQTSMELTLDEGQQDAIDLNALTAVVSTDEGAPEFYTYDEFISINTDEQIAAITHENGDRTITISAYEAENGDFTAETTEVIDNMRSELASLDGDYALNQDGEASAETEFFVEVAKLFVIVLFLIYITLAIQFNSLLTPVLITSTVFLAVTGAIVGLFVSGQPLSFLAVLGIVSLSGIVVRNSILIIEFIEQNKEKYDNNIVEAIIAAGRARLRPIILTTLTSIAALTPIIFMGDVLFKPLAVSIVSGIIFSTILTLLLLPAFYITMNRISTKKNNKTSV</sequence>
<dbReference type="EMBL" id="FRCZ01000001">
    <property type="protein sequence ID" value="SHM64043.1"/>
    <property type="molecule type" value="Genomic_DNA"/>
</dbReference>
<dbReference type="PANTHER" id="PTHR32063">
    <property type="match status" value="1"/>
</dbReference>
<dbReference type="PANTHER" id="PTHR32063:SF18">
    <property type="entry name" value="CATION EFFLUX SYSTEM PROTEIN"/>
    <property type="match status" value="1"/>
</dbReference>
<proteinExistence type="predicted"/>
<dbReference type="SUPFAM" id="SSF82714">
    <property type="entry name" value="Multidrug efflux transporter AcrB TolC docking domain, DN and DC subdomains"/>
    <property type="match status" value="1"/>
</dbReference>
<dbReference type="Gene3D" id="3.30.70.1430">
    <property type="entry name" value="Multidrug efflux transporter AcrB pore domain"/>
    <property type="match status" value="2"/>
</dbReference>
<feature type="transmembrane region" description="Helical" evidence="1">
    <location>
        <begin position="960"/>
        <end position="978"/>
    </location>
</feature>
<dbReference type="OrthoDB" id="9757876at2"/>
<feature type="transmembrane region" description="Helical" evidence="1">
    <location>
        <begin position="324"/>
        <end position="345"/>
    </location>
</feature>
<keyword evidence="1" id="KW-1133">Transmembrane helix</keyword>
<feature type="transmembrane region" description="Helical" evidence="1">
    <location>
        <begin position="854"/>
        <end position="873"/>
    </location>
</feature>
<keyword evidence="1" id="KW-0472">Membrane</keyword>
<dbReference type="SUPFAM" id="SSF82693">
    <property type="entry name" value="Multidrug efflux transporter AcrB pore domain, PN1, PN2, PC1 and PC2 subdomains"/>
    <property type="match status" value="2"/>
</dbReference>
<accession>A0A1M7KGQ4</accession>
<dbReference type="RefSeq" id="WP_073199651.1">
    <property type="nucleotide sequence ID" value="NZ_FRCZ01000001.1"/>
</dbReference>
<dbReference type="SUPFAM" id="SSF82866">
    <property type="entry name" value="Multidrug efflux transporter AcrB transmembrane domain"/>
    <property type="match status" value="2"/>
</dbReference>
<dbReference type="PRINTS" id="PR00702">
    <property type="entry name" value="ACRIFLAVINRP"/>
</dbReference>
<dbReference type="Proteomes" id="UP000184184">
    <property type="component" value="Unassembled WGS sequence"/>
</dbReference>
<feature type="transmembrane region" description="Helical" evidence="1">
    <location>
        <begin position="521"/>
        <end position="539"/>
    </location>
</feature>